<protein>
    <submittedName>
        <fullName evidence="1">Uncharacterized protein</fullName>
    </submittedName>
</protein>
<sequence>MPVVAPAQLKSFLWLAAGGNISMPDCPDRCGGSMFLWWRVVAEVLFCKKRGGEIMTGCASVCANEGASMNASNCYGVGCCQASLLSSPTGDFLDREEGLDFYQIALDHLGLSNFTNAMCQQP</sequence>
<organism evidence="1 2">
    <name type="scientific">Chenopodium quinoa</name>
    <name type="common">Quinoa</name>
    <dbReference type="NCBI Taxonomy" id="63459"/>
    <lineage>
        <taxon>Eukaryota</taxon>
        <taxon>Viridiplantae</taxon>
        <taxon>Streptophyta</taxon>
        <taxon>Embryophyta</taxon>
        <taxon>Tracheophyta</taxon>
        <taxon>Spermatophyta</taxon>
        <taxon>Magnoliopsida</taxon>
        <taxon>eudicotyledons</taxon>
        <taxon>Gunneridae</taxon>
        <taxon>Pentapetalae</taxon>
        <taxon>Caryophyllales</taxon>
        <taxon>Chenopodiaceae</taxon>
        <taxon>Chenopodioideae</taxon>
        <taxon>Atripliceae</taxon>
        <taxon>Chenopodium</taxon>
    </lineage>
</organism>
<dbReference type="Proteomes" id="UP000596660">
    <property type="component" value="Unplaced"/>
</dbReference>
<proteinExistence type="predicted"/>
<dbReference type="EnsemblPlants" id="AUR62000364-RA">
    <property type="protein sequence ID" value="AUR62000364-RA:cds"/>
    <property type="gene ID" value="AUR62000364"/>
</dbReference>
<dbReference type="AlphaFoldDB" id="A0A803KMV8"/>
<name>A0A803KMV8_CHEQI</name>
<keyword evidence="2" id="KW-1185">Reference proteome</keyword>
<evidence type="ECO:0000313" key="1">
    <source>
        <dbReference type="EnsemblPlants" id="AUR62000364-RA:cds"/>
    </source>
</evidence>
<evidence type="ECO:0000313" key="2">
    <source>
        <dbReference type="Proteomes" id="UP000596660"/>
    </source>
</evidence>
<dbReference type="Gramene" id="AUR62000364-RA">
    <property type="protein sequence ID" value="AUR62000364-RA:cds"/>
    <property type="gene ID" value="AUR62000364"/>
</dbReference>
<reference evidence="1" key="2">
    <citation type="submission" date="2021-03" db="UniProtKB">
        <authorList>
            <consortium name="EnsemblPlants"/>
        </authorList>
    </citation>
    <scope>IDENTIFICATION</scope>
</reference>
<accession>A0A803KMV8</accession>
<reference evidence="1" key="1">
    <citation type="journal article" date="2017" name="Nature">
        <title>The genome of Chenopodium quinoa.</title>
        <authorList>
            <person name="Jarvis D.E."/>
            <person name="Ho Y.S."/>
            <person name="Lightfoot D.J."/>
            <person name="Schmoeckel S.M."/>
            <person name="Li B."/>
            <person name="Borm T.J.A."/>
            <person name="Ohyanagi H."/>
            <person name="Mineta K."/>
            <person name="Michell C.T."/>
            <person name="Saber N."/>
            <person name="Kharbatia N.M."/>
            <person name="Rupper R.R."/>
            <person name="Sharp A.R."/>
            <person name="Dally N."/>
            <person name="Boughton B.A."/>
            <person name="Woo Y.H."/>
            <person name="Gao G."/>
            <person name="Schijlen E.G.W.M."/>
            <person name="Guo X."/>
            <person name="Momin A.A."/>
            <person name="Negrao S."/>
            <person name="Al-Babili S."/>
            <person name="Gehring C."/>
            <person name="Roessner U."/>
            <person name="Jung C."/>
            <person name="Murphy K."/>
            <person name="Arold S.T."/>
            <person name="Gojobori T."/>
            <person name="van der Linden C.G."/>
            <person name="van Loo E.N."/>
            <person name="Jellen E.N."/>
            <person name="Maughan P.J."/>
            <person name="Tester M."/>
        </authorList>
    </citation>
    <scope>NUCLEOTIDE SEQUENCE [LARGE SCALE GENOMIC DNA]</scope>
    <source>
        <strain evidence="1">cv. PI 614886</strain>
    </source>
</reference>